<evidence type="ECO:0000256" key="1">
    <source>
        <dbReference type="SAM" id="SignalP"/>
    </source>
</evidence>
<comment type="caution">
    <text evidence="2">The sequence shown here is derived from an EMBL/GenBank/DDBJ whole genome shotgun (WGS) entry which is preliminary data.</text>
</comment>
<sequence length="159" mass="17721">MKTKMIMLAAAIFLLIAQVCFAAPTKSVPKEDLTIGGISFGSSEEYVISVYGEPDSVSYYQGKFYEPQHLKTLHYGTTFTIDIDEDDHNVYKIKSTGDNGLKTPLGFTVGSDISAVKDHYKNRCRVFKDGVRILSDGLYMLFGIDRDGIITEISIYPEI</sequence>
<evidence type="ECO:0000313" key="3">
    <source>
        <dbReference type="Proteomes" id="UP001559623"/>
    </source>
</evidence>
<proteinExistence type="predicted"/>
<feature type="chain" id="PRO_5045335951" evidence="1">
    <location>
        <begin position="23"/>
        <end position="159"/>
    </location>
</feature>
<dbReference type="EMBL" id="JARVLH010000008">
    <property type="protein sequence ID" value="MEX5286209.1"/>
    <property type="molecule type" value="Genomic_DNA"/>
</dbReference>
<protein>
    <submittedName>
        <fullName evidence="2">Uncharacterized protein</fullName>
    </submittedName>
</protein>
<keyword evidence="3" id="KW-1185">Reference proteome</keyword>
<name>A0ABV3X7N4_9FIRM</name>
<gene>
    <name evidence="2" type="ORF">QCO44_11370</name>
</gene>
<feature type="signal peptide" evidence="1">
    <location>
        <begin position="1"/>
        <end position="22"/>
    </location>
</feature>
<accession>A0ABV3X7N4</accession>
<reference evidence="2 3" key="1">
    <citation type="submission" date="2023-04" db="EMBL/GenBank/DDBJ databases">
        <title>Genome Sequence of Selenomonas sputigena ATCC 33150.</title>
        <authorList>
            <person name="Miller D.P."/>
            <person name="Anvari S."/>
            <person name="Polson S.W."/>
            <person name="Macdonald M."/>
            <person name="Mcdowell J.V."/>
        </authorList>
    </citation>
    <scope>NUCLEOTIDE SEQUENCE [LARGE SCALE GENOMIC DNA]</scope>
    <source>
        <strain evidence="2 3">ATCC 33150</strain>
    </source>
</reference>
<keyword evidence="1" id="KW-0732">Signal</keyword>
<dbReference type="Proteomes" id="UP001559623">
    <property type="component" value="Unassembled WGS sequence"/>
</dbReference>
<evidence type="ECO:0000313" key="2">
    <source>
        <dbReference type="EMBL" id="MEX5286209.1"/>
    </source>
</evidence>
<dbReference type="RefSeq" id="WP_368847926.1">
    <property type="nucleotide sequence ID" value="NZ_CP194411.1"/>
</dbReference>
<organism evidence="2 3">
    <name type="scientific">Selenomonas sputigena</name>
    <dbReference type="NCBI Taxonomy" id="69823"/>
    <lineage>
        <taxon>Bacteria</taxon>
        <taxon>Bacillati</taxon>
        <taxon>Bacillota</taxon>
        <taxon>Negativicutes</taxon>
        <taxon>Selenomonadales</taxon>
        <taxon>Selenomonadaceae</taxon>
        <taxon>Selenomonas</taxon>
    </lineage>
</organism>